<keyword evidence="5" id="KW-0418">Kinase</keyword>
<evidence type="ECO:0000313" key="6">
    <source>
        <dbReference type="Proteomes" id="UP000199531"/>
    </source>
</evidence>
<dbReference type="GO" id="GO:0016301">
    <property type="term" value="F:kinase activity"/>
    <property type="evidence" value="ECO:0007669"/>
    <property type="project" value="UniProtKB-KW"/>
</dbReference>
<feature type="domain" description="HD" evidence="3">
    <location>
        <begin position="54"/>
        <end position="153"/>
    </location>
</feature>
<organism evidence="5 6">
    <name type="scientific">Brachymonas denitrificans DSM 15123</name>
    <dbReference type="NCBI Taxonomy" id="1121117"/>
    <lineage>
        <taxon>Bacteria</taxon>
        <taxon>Pseudomonadati</taxon>
        <taxon>Pseudomonadota</taxon>
        <taxon>Betaproteobacteria</taxon>
        <taxon>Burkholderiales</taxon>
        <taxon>Comamonadaceae</taxon>
        <taxon>Brachymonas</taxon>
    </lineage>
</organism>
<dbReference type="PANTHER" id="PTHR21262">
    <property type="entry name" value="GUANOSINE-3',5'-BIS DIPHOSPHATE 3'-PYROPHOSPHOHYDROLASE"/>
    <property type="match status" value="1"/>
</dbReference>
<accession>A0A1H8HPL1</accession>
<dbReference type="InterPro" id="IPR004811">
    <property type="entry name" value="RelA/Spo_fam"/>
</dbReference>
<dbReference type="Gene3D" id="3.10.20.30">
    <property type="match status" value="1"/>
</dbReference>
<dbReference type="PANTHER" id="PTHR21262:SF36">
    <property type="entry name" value="BIFUNCTIONAL (P)PPGPP SYNTHASE_HYDROLASE SPOT"/>
    <property type="match status" value="1"/>
</dbReference>
<reference evidence="5 6" key="1">
    <citation type="submission" date="2016-10" db="EMBL/GenBank/DDBJ databases">
        <authorList>
            <person name="de Groot N.N."/>
        </authorList>
    </citation>
    <scope>NUCLEOTIDE SEQUENCE [LARGE SCALE GENOMIC DNA]</scope>
    <source>
        <strain evidence="5 6">DSM 15123</strain>
    </source>
</reference>
<dbReference type="GO" id="GO:0015949">
    <property type="term" value="P:nucleobase-containing small molecule interconversion"/>
    <property type="evidence" value="ECO:0007669"/>
    <property type="project" value="UniProtKB-ARBA"/>
</dbReference>
<dbReference type="Proteomes" id="UP000199531">
    <property type="component" value="Unassembled WGS sequence"/>
</dbReference>
<dbReference type="Pfam" id="PF04607">
    <property type="entry name" value="RelA_SpoT"/>
    <property type="match status" value="1"/>
</dbReference>
<dbReference type="SUPFAM" id="SSF81301">
    <property type="entry name" value="Nucleotidyltransferase"/>
    <property type="match status" value="1"/>
</dbReference>
<dbReference type="InterPro" id="IPR003607">
    <property type="entry name" value="HD/PDEase_dom"/>
</dbReference>
<dbReference type="RefSeq" id="WP_091816278.1">
    <property type="nucleotide sequence ID" value="NZ_FOCW01000003.1"/>
</dbReference>
<evidence type="ECO:0000313" key="5">
    <source>
        <dbReference type="EMBL" id="SEN58029.1"/>
    </source>
</evidence>
<dbReference type="Gene3D" id="1.10.3210.10">
    <property type="entry name" value="Hypothetical protein af1432"/>
    <property type="match status" value="1"/>
</dbReference>
<keyword evidence="5" id="KW-0808">Transferase</keyword>
<dbReference type="PROSITE" id="PS51880">
    <property type="entry name" value="TGS"/>
    <property type="match status" value="1"/>
</dbReference>
<dbReference type="Gene3D" id="3.30.460.10">
    <property type="entry name" value="Beta Polymerase, domain 2"/>
    <property type="match status" value="1"/>
</dbReference>
<dbReference type="SUPFAM" id="SSF109604">
    <property type="entry name" value="HD-domain/PDEase-like"/>
    <property type="match status" value="1"/>
</dbReference>
<dbReference type="InterPro" id="IPR033655">
    <property type="entry name" value="TGS_RelA/SpoT"/>
</dbReference>
<dbReference type="GO" id="GO:0042594">
    <property type="term" value="P:response to starvation"/>
    <property type="evidence" value="ECO:0007669"/>
    <property type="project" value="TreeGrafter"/>
</dbReference>
<protein>
    <submittedName>
        <fullName evidence="5">GTP pyrophosphokinase</fullName>
    </submittedName>
</protein>
<name>A0A1H8HPL1_9BURK</name>
<dbReference type="PROSITE" id="PS51671">
    <property type="entry name" value="ACT"/>
    <property type="match status" value="1"/>
</dbReference>
<gene>
    <name evidence="5" type="ORF">SAMN02745977_01557</name>
</gene>
<dbReference type="GO" id="GO:0005886">
    <property type="term" value="C:plasma membrane"/>
    <property type="evidence" value="ECO:0007669"/>
    <property type="project" value="TreeGrafter"/>
</dbReference>
<dbReference type="GO" id="GO:0008893">
    <property type="term" value="F:guanosine-3',5'-bis(diphosphate) 3'-diphosphatase activity"/>
    <property type="evidence" value="ECO:0007669"/>
    <property type="project" value="TreeGrafter"/>
</dbReference>
<dbReference type="Pfam" id="PF02824">
    <property type="entry name" value="TGS"/>
    <property type="match status" value="1"/>
</dbReference>
<dbReference type="OrthoDB" id="9805041at2"/>
<dbReference type="CDD" id="cd00077">
    <property type="entry name" value="HDc"/>
    <property type="match status" value="1"/>
</dbReference>
<dbReference type="SUPFAM" id="SSF55021">
    <property type="entry name" value="ACT-like"/>
    <property type="match status" value="1"/>
</dbReference>
<dbReference type="CDD" id="cd05399">
    <property type="entry name" value="NT_Rel-Spo_like"/>
    <property type="match status" value="1"/>
</dbReference>
<dbReference type="GO" id="GO:0008728">
    <property type="term" value="F:GTP diphosphokinase activity"/>
    <property type="evidence" value="ECO:0007669"/>
    <property type="project" value="TreeGrafter"/>
</dbReference>
<dbReference type="AlphaFoldDB" id="A0A1H8HPL1"/>
<dbReference type="InterPro" id="IPR012676">
    <property type="entry name" value="TGS-like"/>
</dbReference>
<dbReference type="InterPro" id="IPR004095">
    <property type="entry name" value="TGS"/>
</dbReference>
<dbReference type="Pfam" id="PF19296">
    <property type="entry name" value="RelA_AH_RIS"/>
    <property type="match status" value="1"/>
</dbReference>
<dbReference type="CDD" id="cd01668">
    <property type="entry name" value="TGS_RSH"/>
    <property type="match status" value="1"/>
</dbReference>
<dbReference type="InterPro" id="IPR043519">
    <property type="entry name" value="NT_sf"/>
</dbReference>
<dbReference type="SMART" id="SM00471">
    <property type="entry name" value="HDc"/>
    <property type="match status" value="1"/>
</dbReference>
<dbReference type="NCBIfam" id="TIGR00691">
    <property type="entry name" value="spoT_relA"/>
    <property type="match status" value="1"/>
</dbReference>
<dbReference type="InterPro" id="IPR045600">
    <property type="entry name" value="RelA/SpoT_AH_RIS"/>
</dbReference>
<evidence type="ECO:0000259" key="3">
    <source>
        <dbReference type="PROSITE" id="PS51831"/>
    </source>
</evidence>
<dbReference type="InterPro" id="IPR012675">
    <property type="entry name" value="Beta-grasp_dom_sf"/>
</dbReference>
<dbReference type="CDD" id="cd04876">
    <property type="entry name" value="ACT_RelA-SpoT"/>
    <property type="match status" value="1"/>
</dbReference>
<comment type="function">
    <text evidence="1">In eubacteria ppGpp (guanosine 3'-diphosphate 5'-diphosphate) is a mediator of the stringent response that coordinates a variety of cellular activities in response to changes in nutritional abundance.</text>
</comment>
<feature type="domain" description="TGS" evidence="4">
    <location>
        <begin position="395"/>
        <end position="458"/>
    </location>
</feature>
<dbReference type="InterPro" id="IPR045865">
    <property type="entry name" value="ACT-like_dom_sf"/>
</dbReference>
<dbReference type="EMBL" id="FOCW01000003">
    <property type="protein sequence ID" value="SEN58029.1"/>
    <property type="molecule type" value="Genomic_DNA"/>
</dbReference>
<dbReference type="Pfam" id="PF13328">
    <property type="entry name" value="HD_4"/>
    <property type="match status" value="1"/>
</dbReference>
<dbReference type="GO" id="GO:0015969">
    <property type="term" value="P:guanosine tetraphosphate metabolic process"/>
    <property type="evidence" value="ECO:0007669"/>
    <property type="project" value="InterPro"/>
</dbReference>
<dbReference type="PROSITE" id="PS51831">
    <property type="entry name" value="HD"/>
    <property type="match status" value="1"/>
</dbReference>
<dbReference type="STRING" id="1121117.SAMN02745977_01557"/>
<dbReference type="SUPFAM" id="SSF81271">
    <property type="entry name" value="TGS-like"/>
    <property type="match status" value="1"/>
</dbReference>
<proteinExistence type="inferred from homology"/>
<dbReference type="InterPro" id="IPR006674">
    <property type="entry name" value="HD_domain"/>
</dbReference>
<keyword evidence="6" id="KW-1185">Reference proteome</keyword>
<evidence type="ECO:0000256" key="1">
    <source>
        <dbReference type="RuleBase" id="RU003847"/>
    </source>
</evidence>
<evidence type="ECO:0000259" key="2">
    <source>
        <dbReference type="PROSITE" id="PS51671"/>
    </source>
</evidence>
<dbReference type="InterPro" id="IPR007685">
    <property type="entry name" value="RelA_SpoT"/>
</dbReference>
<dbReference type="Gene3D" id="3.30.70.260">
    <property type="match status" value="1"/>
</dbReference>
<dbReference type="FunFam" id="1.10.3210.10:FF:000001">
    <property type="entry name" value="GTP pyrophosphokinase RelA"/>
    <property type="match status" value="1"/>
</dbReference>
<dbReference type="FunFam" id="3.10.20.30:FF:000002">
    <property type="entry name" value="GTP pyrophosphokinase (RelA/SpoT)"/>
    <property type="match status" value="1"/>
</dbReference>
<evidence type="ECO:0000259" key="4">
    <source>
        <dbReference type="PROSITE" id="PS51880"/>
    </source>
</evidence>
<feature type="domain" description="ACT" evidence="2">
    <location>
        <begin position="660"/>
        <end position="735"/>
    </location>
</feature>
<dbReference type="Pfam" id="PF13291">
    <property type="entry name" value="ACT_4"/>
    <property type="match status" value="1"/>
</dbReference>
<sequence length="737" mass="82618">MTPSPAETASAASFAALLNKLDYLAENEIASVRAAYKLADQAHLGQTRKSGEPYITHPIAVAAQCAEWKLDTPALMAALLHDTMEDCGVTKEELTEKFGAPVAELVDGLTKLDKLQFSSRQENQAESFRKMLLAMAADVRVILIKLADRTHNMRTMSDMKPDSQRRIATETLEIYAPIANRLGLNRTYRELEDLSFKYLHPWRYETLSKAIGHARSRRRHLVQEVQKNVEDAFATAGLKARIKAREKTIFSIYRKMDSKKQSFAQLYDIFGFRIIVPSNSDCYLALGILHSLYKPVPQRLKDFIAIPKDNGYQSLHTTLIGPAGIHVEFQMRTDAMHQVAESGVAAHWLYKTHGEQAAADGKGGKPANWLKSLLDIQKETLDANEFLDHVRLNLFPEDVFVFTPKNRIMSLPRGATVVDFAYAIHSDVGDRAVGCLINNREAPLRTELSSGDVVQVITDPDSTPKPAWLSFVRTARARSRIRNHLKVQSNEEARVLGQRLFLQAYRAEGMEHVPPQDEEHKAVWDKLLRFANSKSLDDLYLDIGHGKRITTVIAKQLAMLMTELGEKPDAVLLSMERFNEEAQQYRQIIALDGSEKSSVKYSPCCHPLPGDEIIGYLGRGEGLIVHTADCTVAKRLRAKDAERFMEVEWAEHMTRRFPTAVTVTIHNRVGAVAGITAAIARSNANIGYISMSDDMNQEVLDVRLILQVRDRLHLANVLRGIRRVPAAIRATRVKSAA</sequence>
<dbReference type="FunFam" id="3.30.460.10:FF:000001">
    <property type="entry name" value="GTP pyrophosphokinase RelA"/>
    <property type="match status" value="1"/>
</dbReference>
<comment type="similarity">
    <text evidence="1">Belongs to the relA/spoT family.</text>
</comment>
<dbReference type="InterPro" id="IPR002912">
    <property type="entry name" value="ACT_dom"/>
</dbReference>
<dbReference type="SMART" id="SM00954">
    <property type="entry name" value="RelA_SpoT"/>
    <property type="match status" value="1"/>
</dbReference>